<dbReference type="GO" id="GO:0005886">
    <property type="term" value="C:plasma membrane"/>
    <property type="evidence" value="ECO:0007669"/>
    <property type="project" value="UniProtKB-SubCell"/>
</dbReference>
<organism evidence="7 8">
    <name type="scientific">Candidatus Lloydbacteria bacterium RIFCSPLOWO2_01_FULL_50_20</name>
    <dbReference type="NCBI Taxonomy" id="1798665"/>
    <lineage>
        <taxon>Bacteria</taxon>
        <taxon>Candidatus Lloydiibacteriota</taxon>
    </lineage>
</organism>
<dbReference type="GO" id="GO:0005829">
    <property type="term" value="C:cytosol"/>
    <property type="evidence" value="ECO:0007669"/>
    <property type="project" value="TreeGrafter"/>
</dbReference>
<dbReference type="EMBL" id="MHLP01000007">
    <property type="protein sequence ID" value="OGZ13433.1"/>
    <property type="molecule type" value="Genomic_DNA"/>
</dbReference>
<feature type="binding site" evidence="4">
    <location>
        <position position="117"/>
    </location>
    <ligand>
        <name>S-methyl-5'-thioadenosine</name>
        <dbReference type="ChEBI" id="CHEBI:17509"/>
    </ligand>
</feature>
<keyword evidence="2 4" id="KW-0808">Transferase</keyword>
<evidence type="ECO:0000256" key="5">
    <source>
        <dbReference type="PROSITE-ProRule" id="PRU00354"/>
    </source>
</evidence>
<comment type="caution">
    <text evidence="7">The sequence shown here is derived from an EMBL/GenBank/DDBJ whole genome shotgun (WGS) entry which is preliminary data.</text>
</comment>
<keyword evidence="4" id="KW-0745">Spermidine biosynthesis</keyword>
<dbReference type="Gene3D" id="3.40.50.150">
    <property type="entry name" value="Vaccinia Virus protein VP39"/>
    <property type="match status" value="1"/>
</dbReference>
<dbReference type="InterPro" id="IPR001045">
    <property type="entry name" value="Spermi_synthase"/>
</dbReference>
<comment type="subcellular location">
    <subcellularLocation>
        <location evidence="4">Cell membrane</location>
        <topology evidence="4">Single-pass membrane protein</topology>
    </subcellularLocation>
</comment>
<proteinExistence type="inferred from homology"/>
<evidence type="ECO:0000256" key="2">
    <source>
        <dbReference type="ARBA" id="ARBA00022679"/>
    </source>
</evidence>
<comment type="function">
    <text evidence="4">Catalyzes the irreversible transfer of a propylamine group from the amino donor S-adenosylmethioninamine (decarboxy-AdoMet) to putrescine (1,4-diaminobutane) to yield spermidine.</text>
</comment>
<comment type="pathway">
    <text evidence="4">Amine and polyamine biosynthesis; spermidine biosynthesis; spermidine from putrescine: step 1/1.</text>
</comment>
<keyword evidence="3 4" id="KW-0620">Polyamine biosynthesis</keyword>
<dbReference type="InterPro" id="IPR037163">
    <property type="entry name" value="Spermidine_synt_N_sf"/>
</dbReference>
<dbReference type="PANTHER" id="PTHR11558">
    <property type="entry name" value="SPERMIDINE/SPERMINE SYNTHASE"/>
    <property type="match status" value="1"/>
</dbReference>
<dbReference type="STRING" id="1798665.A2942_01140"/>
<dbReference type="PROSITE" id="PS51006">
    <property type="entry name" value="PABS_2"/>
    <property type="match status" value="1"/>
</dbReference>
<feature type="binding site" evidence="4">
    <location>
        <position position="97"/>
    </location>
    <ligand>
        <name>spermidine</name>
        <dbReference type="ChEBI" id="CHEBI:57834"/>
    </ligand>
</feature>
<keyword evidence="4" id="KW-0812">Transmembrane</keyword>
<dbReference type="UniPathway" id="UPA00248">
    <property type="reaction ID" value="UER00314"/>
</dbReference>
<dbReference type="HAMAP" id="MF_00198">
    <property type="entry name" value="Spermidine_synth"/>
    <property type="match status" value="1"/>
</dbReference>
<evidence type="ECO:0000259" key="6">
    <source>
        <dbReference type="PROSITE" id="PS51006"/>
    </source>
</evidence>
<evidence type="ECO:0000313" key="8">
    <source>
        <dbReference type="Proteomes" id="UP000178534"/>
    </source>
</evidence>
<dbReference type="Proteomes" id="UP000178534">
    <property type="component" value="Unassembled WGS sequence"/>
</dbReference>
<keyword evidence="4" id="KW-0472">Membrane</keyword>
<comment type="catalytic activity">
    <reaction evidence="4">
        <text>S-adenosyl 3-(methylsulfanyl)propylamine + putrescine = S-methyl-5'-thioadenosine + spermidine + H(+)</text>
        <dbReference type="Rhea" id="RHEA:12721"/>
        <dbReference type="ChEBI" id="CHEBI:15378"/>
        <dbReference type="ChEBI" id="CHEBI:17509"/>
        <dbReference type="ChEBI" id="CHEBI:57443"/>
        <dbReference type="ChEBI" id="CHEBI:57834"/>
        <dbReference type="ChEBI" id="CHEBI:326268"/>
        <dbReference type="EC" id="2.5.1.16"/>
    </reaction>
</comment>
<feature type="binding site" evidence="4">
    <location>
        <position position="73"/>
    </location>
    <ligand>
        <name>spermidine</name>
        <dbReference type="ChEBI" id="CHEBI:57834"/>
    </ligand>
</feature>
<evidence type="ECO:0000256" key="3">
    <source>
        <dbReference type="ARBA" id="ARBA00023115"/>
    </source>
</evidence>
<dbReference type="GO" id="GO:0008295">
    <property type="term" value="P:spermidine biosynthetic process"/>
    <property type="evidence" value="ECO:0007669"/>
    <property type="project" value="UniProtKB-UniRule"/>
</dbReference>
<accession>A0A1G2DIU8</accession>
<feature type="binding site" evidence="4">
    <location>
        <position position="42"/>
    </location>
    <ligand>
        <name>S-methyl-5'-thioadenosine</name>
        <dbReference type="ChEBI" id="CHEBI:17509"/>
    </ligand>
</feature>
<name>A0A1G2DIU8_9BACT</name>
<sequence>MMNTFRLRKSRKKKFRESLYTDISLGLTCEAIVPEFRTPFGQKLALYRHDKLGHILVLDGNIQWMEKDEAIYHETMAHWPMHSVAEPQRVLIVGGGDLGVARELVKYPMLEEIDVVDIDPCVREVTLMYVPHIAGHAATDPRVNKYDVDAARFIKEAVSSHYDIVVLDTTDEVNVATPLFGEKFQSEVYRVLTKGGVMVRVAGSVFLQEDEVKKTLELVRSIFSRISTGMLTLPTMMYLGCFFGIVVAVKEGIWSSIPTRRISVSGLLPLSWYDARWHAFVAERPPYIQKTFFS</sequence>
<comment type="caution">
    <text evidence="4">Lacks conserved residue(s) required for the propagation of feature annotation.</text>
</comment>
<dbReference type="GO" id="GO:0004766">
    <property type="term" value="F:spermidine synthase activity"/>
    <property type="evidence" value="ECO:0007669"/>
    <property type="project" value="UniProtKB-UniRule"/>
</dbReference>
<feature type="domain" description="PABS" evidence="6">
    <location>
        <begin position="17"/>
        <end position="250"/>
    </location>
</feature>
<evidence type="ECO:0000256" key="1">
    <source>
        <dbReference type="ARBA" id="ARBA00007867"/>
    </source>
</evidence>
<dbReference type="InterPro" id="IPR030374">
    <property type="entry name" value="PABS"/>
</dbReference>
<comment type="similarity">
    <text evidence="1 4">Belongs to the spermidine/spermine synthase family.</text>
</comment>
<feature type="active site" description="Proton acceptor" evidence="4 5">
    <location>
        <position position="168"/>
    </location>
</feature>
<dbReference type="PANTHER" id="PTHR11558:SF11">
    <property type="entry name" value="SPERMIDINE SYNTHASE"/>
    <property type="match status" value="1"/>
</dbReference>
<keyword evidence="4" id="KW-1133">Transmembrane helix</keyword>
<dbReference type="EC" id="2.5.1.16" evidence="4"/>
<dbReference type="Pfam" id="PF01564">
    <property type="entry name" value="Spermine_synth"/>
    <property type="match status" value="1"/>
</dbReference>
<dbReference type="SUPFAM" id="SSF53335">
    <property type="entry name" value="S-adenosyl-L-methionine-dependent methyltransferases"/>
    <property type="match status" value="1"/>
</dbReference>
<evidence type="ECO:0000256" key="4">
    <source>
        <dbReference type="HAMAP-Rule" id="MF_00198"/>
    </source>
</evidence>
<evidence type="ECO:0000313" key="7">
    <source>
        <dbReference type="EMBL" id="OGZ13433.1"/>
    </source>
</evidence>
<keyword evidence="4" id="KW-0963">Cytoplasm</keyword>
<gene>
    <name evidence="4" type="primary">speE</name>
    <name evidence="7" type="ORF">A2942_01140</name>
</gene>
<comment type="subunit">
    <text evidence="4">Homodimer or homotetramer.</text>
</comment>
<feature type="transmembrane region" description="Helical" evidence="4">
    <location>
        <begin position="230"/>
        <end position="249"/>
    </location>
</feature>
<protein>
    <recommendedName>
        <fullName evidence="4">Polyamine aminopropyltransferase</fullName>
    </recommendedName>
    <alternativeName>
        <fullName evidence="4">Putrescine aminopropyltransferase</fullName>
        <shortName evidence="4">PAPT</shortName>
    </alternativeName>
    <alternativeName>
        <fullName evidence="4">Spermidine synthase</fullName>
        <shortName evidence="4">SPDS</shortName>
        <shortName evidence="4">SPDSY</shortName>
        <ecNumber evidence="4">2.5.1.16</ecNumber>
    </alternativeName>
</protein>
<feature type="binding site" evidence="4">
    <location>
        <begin position="149"/>
        <end position="150"/>
    </location>
    <ligand>
        <name>S-methyl-5'-thioadenosine</name>
        <dbReference type="ChEBI" id="CHEBI:17509"/>
    </ligand>
</feature>
<dbReference type="InterPro" id="IPR029063">
    <property type="entry name" value="SAM-dependent_MTases_sf"/>
</dbReference>
<dbReference type="CDD" id="cd02440">
    <property type="entry name" value="AdoMet_MTases"/>
    <property type="match status" value="1"/>
</dbReference>
<dbReference type="AlphaFoldDB" id="A0A1G2DIU8"/>
<reference evidence="7 8" key="1">
    <citation type="journal article" date="2016" name="Nat. Commun.">
        <title>Thousands of microbial genomes shed light on interconnected biogeochemical processes in an aquifer system.</title>
        <authorList>
            <person name="Anantharaman K."/>
            <person name="Brown C.T."/>
            <person name="Hug L.A."/>
            <person name="Sharon I."/>
            <person name="Castelle C.J."/>
            <person name="Probst A.J."/>
            <person name="Thomas B.C."/>
            <person name="Singh A."/>
            <person name="Wilkins M.J."/>
            <person name="Karaoz U."/>
            <person name="Brodie E.L."/>
            <person name="Williams K.H."/>
            <person name="Hubbard S.S."/>
            <person name="Banfield J.F."/>
        </authorList>
    </citation>
    <scope>NUCLEOTIDE SEQUENCE [LARGE SCALE GENOMIC DNA]</scope>
</reference>
<dbReference type="Gene3D" id="2.30.140.10">
    <property type="entry name" value="Spermidine synthase, tetramerisation domain"/>
    <property type="match status" value="1"/>
</dbReference>